<accession>A0A8X6MF76</accession>
<dbReference type="Pfam" id="PF00078">
    <property type="entry name" value="RVT_1"/>
    <property type="match status" value="1"/>
</dbReference>
<sequence length="244" mass="27777">MGSYRPIAHMCIHCKLMKRIILRRITHHLLKLNLMPEEQYGFQRGHNTTDKILYFAQSVRDTHNKKTTNHIISVYLDIIKAFDKNSRVCIQWIPSYVGVFGNEMVDLLAKEGNALRSAASNEHFVSEIFSIHRSKANSLWRVPSTHDSYDENRIDLSLQFKGTRSAQTALARLCTGDIKSLKFIDNENTYSSCPCSHPASPAHLIAELAPLRGNCEVGGGNRLVVLLERHGVINLFLSFWTRRT</sequence>
<proteinExistence type="predicted"/>
<evidence type="ECO:0000313" key="5">
    <source>
        <dbReference type="EMBL" id="GFU03074.1"/>
    </source>
</evidence>
<dbReference type="EMBL" id="BMAW01044932">
    <property type="protein sequence ID" value="GFS47089.1"/>
    <property type="molecule type" value="Genomic_DNA"/>
</dbReference>
<comment type="caution">
    <text evidence="3">The sequence shown here is derived from an EMBL/GenBank/DDBJ whole genome shotgun (WGS) entry which is preliminary data.</text>
</comment>
<dbReference type="OrthoDB" id="6516885at2759"/>
<evidence type="ECO:0000313" key="4">
    <source>
        <dbReference type="EMBL" id="GFS92000.1"/>
    </source>
</evidence>
<dbReference type="InterPro" id="IPR012337">
    <property type="entry name" value="RNaseH-like_sf"/>
</dbReference>
<organism evidence="3 6">
    <name type="scientific">Nephila pilipes</name>
    <name type="common">Giant wood spider</name>
    <name type="synonym">Nephila maculata</name>
    <dbReference type="NCBI Taxonomy" id="299642"/>
    <lineage>
        <taxon>Eukaryota</taxon>
        <taxon>Metazoa</taxon>
        <taxon>Ecdysozoa</taxon>
        <taxon>Arthropoda</taxon>
        <taxon>Chelicerata</taxon>
        <taxon>Arachnida</taxon>
        <taxon>Araneae</taxon>
        <taxon>Araneomorphae</taxon>
        <taxon>Entelegynae</taxon>
        <taxon>Araneoidea</taxon>
        <taxon>Nephilidae</taxon>
        <taxon>Nephila</taxon>
    </lineage>
</organism>
<dbReference type="AlphaFoldDB" id="A0A8X6MF76"/>
<dbReference type="PANTHER" id="PTHR19446">
    <property type="entry name" value="REVERSE TRANSCRIPTASES"/>
    <property type="match status" value="1"/>
</dbReference>
<evidence type="ECO:0000313" key="3">
    <source>
        <dbReference type="EMBL" id="GFS47089.1"/>
    </source>
</evidence>
<evidence type="ECO:0000313" key="2">
    <source>
        <dbReference type="EMBL" id="GFS35903.1"/>
    </source>
</evidence>
<keyword evidence="6" id="KW-1185">Reference proteome</keyword>
<evidence type="ECO:0000259" key="1">
    <source>
        <dbReference type="Pfam" id="PF00078"/>
    </source>
</evidence>
<dbReference type="SUPFAM" id="SSF53098">
    <property type="entry name" value="Ribonuclease H-like"/>
    <property type="match status" value="1"/>
</dbReference>
<dbReference type="EMBL" id="BMAW01042748">
    <property type="protein sequence ID" value="GFS35903.1"/>
    <property type="molecule type" value="Genomic_DNA"/>
</dbReference>
<dbReference type="InterPro" id="IPR000477">
    <property type="entry name" value="RT_dom"/>
</dbReference>
<feature type="domain" description="Reverse transcriptase" evidence="1">
    <location>
        <begin position="2"/>
        <end position="84"/>
    </location>
</feature>
<dbReference type="EMBL" id="BMAW01053638">
    <property type="protein sequence ID" value="GFS92000.1"/>
    <property type="molecule type" value="Genomic_DNA"/>
</dbReference>
<gene>
    <name evidence="3" type="primary">AVEN_14067_1</name>
    <name evidence="5" type="ORF">NPIL_311091</name>
    <name evidence="3" type="ORF">NPIL_321951</name>
    <name evidence="4" type="ORF">NPIL_323251</name>
    <name evidence="2" type="ORF">NPIL_407161</name>
</gene>
<name>A0A8X6MF76_NEPPI</name>
<protein>
    <submittedName>
        <fullName evidence="3">RNase H domain-containing protein</fullName>
    </submittedName>
</protein>
<evidence type="ECO:0000313" key="6">
    <source>
        <dbReference type="Proteomes" id="UP000887013"/>
    </source>
</evidence>
<dbReference type="GO" id="GO:0003676">
    <property type="term" value="F:nucleic acid binding"/>
    <property type="evidence" value="ECO:0007669"/>
    <property type="project" value="InterPro"/>
</dbReference>
<dbReference type="InterPro" id="IPR036397">
    <property type="entry name" value="RNaseH_sf"/>
</dbReference>
<dbReference type="Proteomes" id="UP000887013">
    <property type="component" value="Unassembled WGS sequence"/>
</dbReference>
<dbReference type="Gene3D" id="3.30.420.10">
    <property type="entry name" value="Ribonuclease H-like superfamily/Ribonuclease H"/>
    <property type="match status" value="1"/>
</dbReference>
<reference evidence="3" key="1">
    <citation type="submission" date="2020-08" db="EMBL/GenBank/DDBJ databases">
        <title>Multicomponent nature underlies the extraordinary mechanical properties of spider dragline silk.</title>
        <authorList>
            <person name="Kono N."/>
            <person name="Nakamura H."/>
            <person name="Mori M."/>
            <person name="Yoshida Y."/>
            <person name="Ohtoshi R."/>
            <person name="Malay A.D."/>
            <person name="Moran D.A.P."/>
            <person name="Tomita M."/>
            <person name="Numata K."/>
            <person name="Arakawa K."/>
        </authorList>
    </citation>
    <scope>NUCLEOTIDE SEQUENCE</scope>
</reference>
<dbReference type="EMBL" id="BMAW01027626">
    <property type="protein sequence ID" value="GFU03074.1"/>
    <property type="molecule type" value="Genomic_DNA"/>
</dbReference>